<gene>
    <name evidence="1" type="ORF">IEW27_18165</name>
    <name evidence="2" type="ORF">LNP80_07045</name>
</gene>
<dbReference type="RefSeq" id="WP_191180925.1">
    <property type="nucleotide sequence ID" value="NZ_JACXXP010000033.1"/>
</dbReference>
<reference evidence="3" key="2">
    <citation type="submission" date="2023-07" db="EMBL/GenBank/DDBJ databases">
        <title>Description of novel Chryseobacterium sp. strain C-2.</title>
        <authorList>
            <person name="Saticioglu I.B."/>
        </authorList>
    </citation>
    <scope>NUCLEOTIDE SEQUENCE [LARGE SCALE GENOMIC DNA]</scope>
    <source>
        <strain evidence="3">C-2</strain>
    </source>
</reference>
<sequence>MIQISRKNYDDIPEPLTRPGTFRQIERAIVNMDGEKYNTTYYKDEIVVNKLKAFSVHKDDLNEGDRPKCYYCESYVDHVAVLQVEHFRPKAKVDNIDNNGLPHSGYYWLGLEWSNLLLSCPNCNGKKAKGNRFPLVDSNNRTSAINPIRNPPLSYDRTYCIANQPTLLNEEPLLINPEYEDPTPHLTFDEFGQIYGIGEKGETTVDILKLYRDPLLAARQAKLNSIIEEINLACVARQINRIDDSGLKVWFEKECTKVLELDNVKNEYCLWSRYIIANFESCVVSKIHMYKDELRLAFLQVG</sequence>
<name>A0A9Q3UTD1_9FLAO</name>
<evidence type="ECO:0000313" key="3">
    <source>
        <dbReference type="Proteomes" id="UP000603715"/>
    </source>
</evidence>
<evidence type="ECO:0000313" key="1">
    <source>
        <dbReference type="EMBL" id="MBD3906512.1"/>
    </source>
</evidence>
<keyword evidence="3" id="KW-1185">Reference proteome</keyword>
<dbReference type="AlphaFoldDB" id="A0A9Q3UTD1"/>
<comment type="caution">
    <text evidence="2">The sequence shown here is derived from an EMBL/GenBank/DDBJ whole genome shotgun (WGS) entry which is preliminary data.</text>
</comment>
<dbReference type="Proteomes" id="UP001107960">
    <property type="component" value="Unassembled WGS sequence"/>
</dbReference>
<reference evidence="2" key="1">
    <citation type="submission" date="2021-11" db="EMBL/GenBank/DDBJ databases">
        <title>Description of novel Chryseobacterium species.</title>
        <authorList>
            <person name="Saticioglu I.B."/>
            <person name="Ay H."/>
            <person name="Altun S."/>
            <person name="Duman M."/>
        </authorList>
    </citation>
    <scope>NUCLEOTIDE SEQUENCE</scope>
    <source>
        <strain evidence="2">C-39</strain>
    </source>
</reference>
<dbReference type="Gene3D" id="1.10.30.50">
    <property type="match status" value="1"/>
</dbReference>
<evidence type="ECO:0000313" key="2">
    <source>
        <dbReference type="EMBL" id="MCC9034017.1"/>
    </source>
</evidence>
<dbReference type="EMBL" id="JAJJML010000001">
    <property type="protein sequence ID" value="MCC9034017.1"/>
    <property type="molecule type" value="Genomic_DNA"/>
</dbReference>
<evidence type="ECO:0008006" key="5">
    <source>
        <dbReference type="Google" id="ProtNLM"/>
    </source>
</evidence>
<dbReference type="Proteomes" id="UP000603715">
    <property type="component" value="Unassembled WGS sequence"/>
</dbReference>
<protein>
    <recommendedName>
        <fullName evidence="5">TIGR02646 family protein</fullName>
    </recommendedName>
</protein>
<reference evidence="1" key="3">
    <citation type="submission" date="2024-05" db="EMBL/GenBank/DDBJ databases">
        <title>Description of novel Chryseobacterium sp. strain C-2.</title>
        <authorList>
            <person name="Saticioglu I.B."/>
        </authorList>
    </citation>
    <scope>NUCLEOTIDE SEQUENCE</scope>
    <source>
        <strain evidence="1">C-2</strain>
    </source>
</reference>
<organism evidence="2 4">
    <name type="scientific">Chryseobacterium muglaense</name>
    <dbReference type="NCBI Taxonomy" id="2893752"/>
    <lineage>
        <taxon>Bacteria</taxon>
        <taxon>Pseudomonadati</taxon>
        <taxon>Bacteroidota</taxon>
        <taxon>Flavobacteriia</taxon>
        <taxon>Flavobacteriales</taxon>
        <taxon>Weeksellaceae</taxon>
        <taxon>Chryseobacterium group</taxon>
        <taxon>Chryseobacterium</taxon>
    </lineage>
</organism>
<proteinExistence type="predicted"/>
<evidence type="ECO:0000313" key="4">
    <source>
        <dbReference type="Proteomes" id="UP001107960"/>
    </source>
</evidence>
<accession>A0A9Q3UTD1</accession>
<dbReference type="EMBL" id="JACXXP010000033">
    <property type="protein sequence ID" value="MBD3906512.1"/>
    <property type="molecule type" value="Genomic_DNA"/>
</dbReference>